<dbReference type="InterPro" id="IPR029052">
    <property type="entry name" value="Metallo-depent_PP-like"/>
</dbReference>
<dbReference type="RefSeq" id="WP_345254828.1">
    <property type="nucleotide sequence ID" value="NZ_BAABGY010000006.1"/>
</dbReference>
<dbReference type="Gene3D" id="2.130.10.10">
    <property type="entry name" value="YVTN repeat-like/Quinoprotein amine dehydrogenase"/>
    <property type="match status" value="1"/>
</dbReference>
<dbReference type="Gene3D" id="3.60.21.10">
    <property type="match status" value="1"/>
</dbReference>
<dbReference type="Pfam" id="PF00149">
    <property type="entry name" value="Metallophos"/>
    <property type="match status" value="1"/>
</dbReference>
<feature type="chain" id="PRO_5046774589" evidence="1">
    <location>
        <begin position="20"/>
        <end position="615"/>
    </location>
</feature>
<evidence type="ECO:0000259" key="3">
    <source>
        <dbReference type="Pfam" id="PF13360"/>
    </source>
</evidence>
<dbReference type="InterPro" id="IPR004843">
    <property type="entry name" value="Calcineurin-like_PHP"/>
</dbReference>
<organism evidence="4 5">
    <name type="scientific">Flaviaesturariibacter amylovorans</name>
    <dbReference type="NCBI Taxonomy" id="1084520"/>
    <lineage>
        <taxon>Bacteria</taxon>
        <taxon>Pseudomonadati</taxon>
        <taxon>Bacteroidota</taxon>
        <taxon>Chitinophagia</taxon>
        <taxon>Chitinophagales</taxon>
        <taxon>Chitinophagaceae</taxon>
        <taxon>Flaviaestuariibacter</taxon>
    </lineage>
</organism>
<dbReference type="SUPFAM" id="SSF50998">
    <property type="entry name" value="Quinoprotein alcohol dehydrogenase-like"/>
    <property type="match status" value="1"/>
</dbReference>
<evidence type="ECO:0000313" key="4">
    <source>
        <dbReference type="EMBL" id="GAA4326657.1"/>
    </source>
</evidence>
<dbReference type="InterPro" id="IPR011047">
    <property type="entry name" value="Quinoprotein_ADH-like_sf"/>
</dbReference>
<evidence type="ECO:0000256" key="1">
    <source>
        <dbReference type="SAM" id="SignalP"/>
    </source>
</evidence>
<dbReference type="PANTHER" id="PTHR34512:SF30">
    <property type="entry name" value="OUTER MEMBRANE PROTEIN ASSEMBLY FACTOR BAMB"/>
    <property type="match status" value="1"/>
</dbReference>
<feature type="domain" description="Calcineurin-like phosphoesterase" evidence="2">
    <location>
        <begin position="24"/>
        <end position="201"/>
    </location>
</feature>
<feature type="signal peptide" evidence="1">
    <location>
        <begin position="1"/>
        <end position="19"/>
    </location>
</feature>
<dbReference type="PANTHER" id="PTHR34512">
    <property type="entry name" value="CELL SURFACE PROTEIN"/>
    <property type="match status" value="1"/>
</dbReference>
<accession>A0ABP8GLN0</accession>
<dbReference type="SMART" id="SM00564">
    <property type="entry name" value="PQQ"/>
    <property type="match status" value="6"/>
</dbReference>
<gene>
    <name evidence="4" type="ORF">GCM10023184_15430</name>
</gene>
<reference evidence="5" key="1">
    <citation type="journal article" date="2019" name="Int. J. Syst. Evol. Microbiol.">
        <title>The Global Catalogue of Microorganisms (GCM) 10K type strain sequencing project: providing services to taxonomists for standard genome sequencing and annotation.</title>
        <authorList>
            <consortium name="The Broad Institute Genomics Platform"/>
            <consortium name="The Broad Institute Genome Sequencing Center for Infectious Disease"/>
            <person name="Wu L."/>
            <person name="Ma J."/>
        </authorList>
    </citation>
    <scope>NUCLEOTIDE SEQUENCE [LARGE SCALE GENOMIC DNA]</scope>
    <source>
        <strain evidence="5">JCM 17919</strain>
    </source>
</reference>
<comment type="caution">
    <text evidence="4">The sequence shown here is derived from an EMBL/GenBank/DDBJ whole genome shotgun (WGS) entry which is preliminary data.</text>
</comment>
<dbReference type="Proteomes" id="UP001501725">
    <property type="component" value="Unassembled WGS sequence"/>
</dbReference>
<dbReference type="SUPFAM" id="SSF56300">
    <property type="entry name" value="Metallo-dependent phosphatases"/>
    <property type="match status" value="1"/>
</dbReference>
<name>A0ABP8GLN0_9BACT</name>
<dbReference type="Pfam" id="PF13360">
    <property type="entry name" value="PQQ_2"/>
    <property type="match status" value="2"/>
</dbReference>
<evidence type="ECO:0000259" key="2">
    <source>
        <dbReference type="Pfam" id="PF00149"/>
    </source>
</evidence>
<feature type="domain" description="Pyrrolo-quinoline quinone repeat" evidence="3">
    <location>
        <begin position="552"/>
        <end position="613"/>
    </location>
</feature>
<feature type="domain" description="Pyrrolo-quinoline quinone repeat" evidence="3">
    <location>
        <begin position="318"/>
        <end position="417"/>
    </location>
</feature>
<dbReference type="EMBL" id="BAABGY010000006">
    <property type="protein sequence ID" value="GAA4326657.1"/>
    <property type="molecule type" value="Genomic_DNA"/>
</dbReference>
<keyword evidence="5" id="KW-1185">Reference proteome</keyword>
<protein>
    <submittedName>
        <fullName evidence="4">PQQ-binding-like beta-propeller repeat protein</fullName>
    </submittedName>
</protein>
<dbReference type="InterPro" id="IPR002372">
    <property type="entry name" value="PQQ_rpt_dom"/>
</dbReference>
<evidence type="ECO:0000313" key="5">
    <source>
        <dbReference type="Proteomes" id="UP001501725"/>
    </source>
</evidence>
<sequence>MKHRLLLLLCTLFSLASSAQTTPFRFAFLSDTHIGSPSGLSEEDLRRTVADINRQTGIAFVVVTGDITELGTDRELALAKRILDSLNVPWFVVPGNHDTGWSESGGLSVTKVFGYDRFSFDHGGIRFIGCASGPYVRMSDGHVPRGHVNWLKKELAKVPKGQPVVFLNHYPLDNGLDNWYEVVDALKEHNTVLALCGHGHSNRPVKAEEIPAVMGRSNLRAKEAEGGYNLVDVRTDSFLFTERRPLSGNEKTWMRVAFREQRYDRTKSFPRPDFTVNTRYPQVRARWTVASAANIISTPAVVDDRLVVVGNQDGMMEAHDLASGKRKWTFATGGPIFSSPAAAPGRLVFGSADGYIYCLSTKGKLLWKTAAGAAVLGSPLVHEGTVYIGASDGRFRALDLATGALRWSYDSLQGPVTGMPAVRDRLLVFGAWDRHLYALDLDRKGLAWKWSTGSTVINYSPAACTPVITDSTVYVVAPDRYLSAIDRATGATLWRSNESTVRESIGASADGRWIYGKTMQDTIVAVAAGREKVPAAWKLHAGFGYEHVPSMLVEAEGILYFGTRNGVVYAVDPATRSVRWAHKIDNSMVNTVRVLPGRRLLVSTMDGRLCLLEEK</sequence>
<keyword evidence="1" id="KW-0732">Signal</keyword>
<proteinExistence type="predicted"/>
<dbReference type="InterPro" id="IPR018391">
    <property type="entry name" value="PQQ_b-propeller_rpt"/>
</dbReference>
<dbReference type="InterPro" id="IPR015943">
    <property type="entry name" value="WD40/YVTN_repeat-like_dom_sf"/>
</dbReference>